<dbReference type="Proteomes" id="UP000215595">
    <property type="component" value="Unassembled WGS sequence"/>
</dbReference>
<comment type="caution">
    <text evidence="8">The sequence shown here is derived from an EMBL/GenBank/DDBJ whole genome shotgun (WGS) entry which is preliminary data.</text>
</comment>
<protein>
    <submittedName>
        <fullName evidence="8">Type II secretion system protein</fullName>
    </submittedName>
</protein>
<evidence type="ECO:0000313" key="8">
    <source>
        <dbReference type="EMBL" id="OYX35633.1"/>
    </source>
</evidence>
<reference evidence="8 9" key="1">
    <citation type="submission" date="2017-03" db="EMBL/GenBank/DDBJ databases">
        <title>Lifting the veil on microbial sulfur biogeochemistry in mining wastewaters.</title>
        <authorList>
            <person name="Kantor R.S."/>
            <person name="Colenbrander Nelson T."/>
            <person name="Marshall S."/>
            <person name="Bennett D."/>
            <person name="Apte S."/>
            <person name="Camacho D."/>
            <person name="Thomas B.C."/>
            <person name="Warren L.A."/>
            <person name="Banfield J.F."/>
        </authorList>
    </citation>
    <scope>NUCLEOTIDE SEQUENCE [LARGE SCALE GENOMIC DNA]</scope>
    <source>
        <strain evidence="8">32-69-9</strain>
    </source>
</reference>
<dbReference type="PANTHER" id="PTHR35007:SF2">
    <property type="entry name" value="PILUS ASSEMBLE PROTEIN"/>
    <property type="match status" value="1"/>
</dbReference>
<gene>
    <name evidence="8" type="ORF">B7Z01_01675</name>
</gene>
<keyword evidence="2" id="KW-1003">Cell membrane</keyword>
<feature type="transmembrane region" description="Helical" evidence="6">
    <location>
        <begin position="12"/>
        <end position="33"/>
    </location>
</feature>
<feature type="transmembrane region" description="Helical" evidence="6">
    <location>
        <begin position="145"/>
        <end position="163"/>
    </location>
</feature>
<name>A0A258FUS5_9CAUL</name>
<evidence type="ECO:0000256" key="2">
    <source>
        <dbReference type="ARBA" id="ARBA00022475"/>
    </source>
</evidence>
<dbReference type="AlphaFoldDB" id="A0A258FUS5"/>
<sequence>MGLIEAIVEPRNLLSLAVGVLVFATLMTLLSAMTGGVQLDKRMQAVSTRRDELKRRSRAAIAGGQGGLRHTDDGFKKRIVDRLNLSKLLEDPKVAEQMSQAGFRGPRPVTTFYFFRFATPIFFLLFSAIYLFFINDFGLPPITKLPMIMGATVLGFYGPNLFIQNRITKRRQSIMQGFPDALDLLLICVEAGMSIEAAIVKVSQEIGTNSVELAEELALLSAELSYLPERRMAYEGLAKRTNHPGVRAVATAMVQAEQYGTPLASALRTMAKENRELRLSAAEKKAAALPAQLTVPMILFFLPVLFVVILGPAIIQIQDQMKTPDGQQATASN</sequence>
<evidence type="ECO:0000256" key="1">
    <source>
        <dbReference type="ARBA" id="ARBA00004651"/>
    </source>
</evidence>
<dbReference type="Pfam" id="PF00482">
    <property type="entry name" value="T2SSF"/>
    <property type="match status" value="1"/>
</dbReference>
<proteinExistence type="predicted"/>
<dbReference type="EMBL" id="NCEB01000003">
    <property type="protein sequence ID" value="OYX35633.1"/>
    <property type="molecule type" value="Genomic_DNA"/>
</dbReference>
<evidence type="ECO:0000256" key="6">
    <source>
        <dbReference type="SAM" id="Phobius"/>
    </source>
</evidence>
<keyword evidence="4 6" id="KW-1133">Transmembrane helix</keyword>
<feature type="transmembrane region" description="Helical" evidence="6">
    <location>
        <begin position="293"/>
        <end position="315"/>
    </location>
</feature>
<keyword evidence="5 6" id="KW-0472">Membrane</keyword>
<comment type="subcellular location">
    <subcellularLocation>
        <location evidence="1">Cell membrane</location>
        <topology evidence="1">Multi-pass membrane protein</topology>
    </subcellularLocation>
</comment>
<evidence type="ECO:0000313" key="9">
    <source>
        <dbReference type="Proteomes" id="UP000215595"/>
    </source>
</evidence>
<accession>A0A258FUS5</accession>
<dbReference type="InterPro" id="IPR018076">
    <property type="entry name" value="T2SS_GspF_dom"/>
</dbReference>
<evidence type="ECO:0000259" key="7">
    <source>
        <dbReference type="Pfam" id="PF00482"/>
    </source>
</evidence>
<feature type="transmembrane region" description="Helical" evidence="6">
    <location>
        <begin position="113"/>
        <end position="133"/>
    </location>
</feature>
<evidence type="ECO:0000256" key="5">
    <source>
        <dbReference type="ARBA" id="ARBA00023136"/>
    </source>
</evidence>
<evidence type="ECO:0000256" key="3">
    <source>
        <dbReference type="ARBA" id="ARBA00022692"/>
    </source>
</evidence>
<dbReference type="PANTHER" id="PTHR35007">
    <property type="entry name" value="INTEGRAL MEMBRANE PROTEIN-RELATED"/>
    <property type="match status" value="1"/>
</dbReference>
<organism evidence="8 9">
    <name type="scientific">Brevundimonas subvibrioides</name>
    <dbReference type="NCBI Taxonomy" id="74313"/>
    <lineage>
        <taxon>Bacteria</taxon>
        <taxon>Pseudomonadati</taxon>
        <taxon>Pseudomonadota</taxon>
        <taxon>Alphaproteobacteria</taxon>
        <taxon>Caulobacterales</taxon>
        <taxon>Caulobacteraceae</taxon>
        <taxon>Brevundimonas</taxon>
    </lineage>
</organism>
<keyword evidence="3 6" id="KW-0812">Transmembrane</keyword>
<dbReference type="GO" id="GO:0005886">
    <property type="term" value="C:plasma membrane"/>
    <property type="evidence" value="ECO:0007669"/>
    <property type="project" value="UniProtKB-SubCell"/>
</dbReference>
<evidence type="ECO:0000256" key="4">
    <source>
        <dbReference type="ARBA" id="ARBA00022989"/>
    </source>
</evidence>
<feature type="domain" description="Type II secretion system protein GspF" evidence="7">
    <location>
        <begin position="182"/>
        <end position="310"/>
    </location>
</feature>